<dbReference type="EMBL" id="LT670844">
    <property type="protein sequence ID" value="SHJ75162.1"/>
    <property type="molecule type" value="Genomic_DNA"/>
</dbReference>
<organism evidence="2 3">
    <name type="scientific">Bradyrhizobium lablabi</name>
    <dbReference type="NCBI Taxonomy" id="722472"/>
    <lineage>
        <taxon>Bacteria</taxon>
        <taxon>Pseudomonadati</taxon>
        <taxon>Pseudomonadota</taxon>
        <taxon>Alphaproteobacteria</taxon>
        <taxon>Hyphomicrobiales</taxon>
        <taxon>Nitrobacteraceae</taxon>
        <taxon>Bradyrhizobium</taxon>
    </lineage>
</organism>
<gene>
    <name evidence="2" type="ORF">SAMN05444159_1394</name>
</gene>
<evidence type="ECO:0000256" key="1">
    <source>
        <dbReference type="SAM" id="MobiDB-lite"/>
    </source>
</evidence>
<feature type="region of interest" description="Disordered" evidence="1">
    <location>
        <begin position="559"/>
        <end position="583"/>
    </location>
</feature>
<proteinExistence type="predicted"/>
<name>A0A1M6LVJ2_9BRAD</name>
<accession>A0A1M6LVJ2</accession>
<feature type="compositionally biased region" description="Basic and acidic residues" evidence="1">
    <location>
        <begin position="568"/>
        <end position="583"/>
    </location>
</feature>
<evidence type="ECO:0000313" key="2">
    <source>
        <dbReference type="EMBL" id="SHJ75162.1"/>
    </source>
</evidence>
<protein>
    <submittedName>
        <fullName evidence="2">Uncharacterized protein</fullName>
    </submittedName>
</protein>
<sequence>MKVAEQRFLASLPVFRSGLAVTVLLSGVVGANVARADDDGVDFRPGNLLLSRSVYDNNPANIAVGTQLPPNCVAPNCVTATADGSYPFIWDNSLVDGSFGITAKIVLDQLKPSGELVNSLEVPNSADGIPPTRDQMVTSFPSKSEIALNLSTDGRVVTFMGYLAPIDALDVSNSNTPAVFDPTNPVSGSYSRVVAEVDEHGRFRFTKTNAYSGNNGRVAIRNDKDDANIVYMSGNAGNGANPQPNGVIVGAGLQILTEERTKLAAQNPGQPTPVGSFNITQLGLTADKIGKDTNFRGLSIFNKVIYTTKGSGGNGINAVYFIDTTGFDSNGKPLACSNGVGIPGATAALPTTPIFYDATQLQTKGVVPYNMCVLAGFPTNLAKKTTSFPFGVWFADAKTLYVTDEGNGTTTFDPVSGKYTAAAAQTGAGLQKWVFDASLGAWKLAYVLQAGLNLGVPYTVTGYPTGQNPKTGLPWSPASDGLRNLMGRVNHDGTATIWAITSTVSGNGDQGADPNQLVMIRDNLAATSLPAGEAFTALRTARFGEVLRGILFTPGTDRDHLADDDDHEHDHDGHDHDRHADAD</sequence>
<dbReference type="RefSeq" id="WP_197688420.1">
    <property type="nucleotide sequence ID" value="NZ_LT670844.1"/>
</dbReference>
<evidence type="ECO:0000313" key="3">
    <source>
        <dbReference type="Proteomes" id="UP000189935"/>
    </source>
</evidence>
<dbReference type="Proteomes" id="UP000189935">
    <property type="component" value="Chromosome I"/>
</dbReference>
<reference evidence="2 3" key="1">
    <citation type="submission" date="2016-11" db="EMBL/GenBank/DDBJ databases">
        <authorList>
            <person name="Jaros S."/>
            <person name="Januszkiewicz K."/>
            <person name="Wedrychowicz H."/>
        </authorList>
    </citation>
    <scope>NUCLEOTIDE SEQUENCE [LARGE SCALE GENOMIC DNA]</scope>
    <source>
        <strain evidence="2 3">GAS499</strain>
    </source>
</reference>
<dbReference type="AlphaFoldDB" id="A0A1M6LVJ2"/>